<feature type="domain" description="Reverse transcriptase" evidence="1">
    <location>
        <begin position="2"/>
        <end position="102"/>
    </location>
</feature>
<name>A0A814FM12_9BILA</name>
<keyword evidence="3" id="KW-1185">Reference proteome</keyword>
<accession>A0A814FM12</accession>
<dbReference type="InterPro" id="IPR000477">
    <property type="entry name" value="RT_dom"/>
</dbReference>
<dbReference type="AlphaFoldDB" id="A0A814FM12"/>
<evidence type="ECO:0000313" key="2">
    <source>
        <dbReference type="EMBL" id="CAF0984753.1"/>
    </source>
</evidence>
<protein>
    <recommendedName>
        <fullName evidence="1">Reverse transcriptase domain-containing protein</fullName>
    </recommendedName>
</protein>
<evidence type="ECO:0000313" key="3">
    <source>
        <dbReference type="Proteomes" id="UP000663879"/>
    </source>
</evidence>
<dbReference type="Pfam" id="PF00078">
    <property type="entry name" value="RVT_1"/>
    <property type="match status" value="1"/>
</dbReference>
<dbReference type="Proteomes" id="UP000663879">
    <property type="component" value="Unassembled WGS sequence"/>
</dbReference>
<comment type="caution">
    <text evidence="2">The sequence shown here is derived from an EMBL/GenBank/DDBJ whole genome shotgun (WGS) entry which is preliminary data.</text>
</comment>
<dbReference type="OrthoDB" id="6154864at2759"/>
<gene>
    <name evidence="2" type="ORF">OXX778_LOCUS15609</name>
</gene>
<organism evidence="2 3">
    <name type="scientific">Brachionus calyciflorus</name>
    <dbReference type="NCBI Taxonomy" id="104777"/>
    <lineage>
        <taxon>Eukaryota</taxon>
        <taxon>Metazoa</taxon>
        <taxon>Spiralia</taxon>
        <taxon>Gnathifera</taxon>
        <taxon>Rotifera</taxon>
        <taxon>Eurotatoria</taxon>
        <taxon>Monogononta</taxon>
        <taxon>Pseudotrocha</taxon>
        <taxon>Ploima</taxon>
        <taxon>Brachionidae</taxon>
        <taxon>Brachionus</taxon>
    </lineage>
</organism>
<sequence length="267" mass="31020">MIPKKSSASTNPKDFRPISVTGCLAKLAGNLIQRRLVKFMEENNLLIMQQSGFHKKRQTKDNLIQKSTEQFNRKKKASGYSYTDKVGDNCYFHILHEEHLDEPNMSKIYLLERRRFIKERAANSDDKARKIVSLAEKPYDDPVRVNLPSYSSCRQVIQREQKSKKPEYPKEPETLADIDILDLLKTTLNNESFLFYDSGASEKERFLIFTTKSNLKKIEGNAIYCDGTFSIAPKNFYQVYTVHLMVKNQLFAVIYAFLPRKTQAIHF</sequence>
<reference evidence="2" key="1">
    <citation type="submission" date="2021-02" db="EMBL/GenBank/DDBJ databases">
        <authorList>
            <person name="Nowell W R."/>
        </authorList>
    </citation>
    <scope>NUCLEOTIDE SEQUENCE</scope>
    <source>
        <strain evidence="2">Ploen Becks lab</strain>
    </source>
</reference>
<proteinExistence type="predicted"/>
<evidence type="ECO:0000259" key="1">
    <source>
        <dbReference type="Pfam" id="PF00078"/>
    </source>
</evidence>
<dbReference type="EMBL" id="CAJNOC010003487">
    <property type="protein sequence ID" value="CAF0984753.1"/>
    <property type="molecule type" value="Genomic_DNA"/>
</dbReference>